<dbReference type="AlphaFoldDB" id="A0AA86NPI2"/>
<keyword evidence="3" id="KW-1185">Reference proteome</keyword>
<reference evidence="2 3" key="2">
    <citation type="submission" date="2024-07" db="EMBL/GenBank/DDBJ databases">
        <authorList>
            <person name="Akdeniz Z."/>
        </authorList>
    </citation>
    <scope>NUCLEOTIDE SEQUENCE [LARGE SCALE GENOMIC DNA]</scope>
</reference>
<reference evidence="1" key="1">
    <citation type="submission" date="2023-06" db="EMBL/GenBank/DDBJ databases">
        <authorList>
            <person name="Kurt Z."/>
        </authorList>
    </citation>
    <scope>NUCLEOTIDE SEQUENCE</scope>
</reference>
<dbReference type="Proteomes" id="UP001642409">
    <property type="component" value="Unassembled WGS sequence"/>
</dbReference>
<protein>
    <submittedName>
        <fullName evidence="2">Hypothetical_protein</fullName>
    </submittedName>
</protein>
<organism evidence="1">
    <name type="scientific">Hexamita inflata</name>
    <dbReference type="NCBI Taxonomy" id="28002"/>
    <lineage>
        <taxon>Eukaryota</taxon>
        <taxon>Metamonada</taxon>
        <taxon>Diplomonadida</taxon>
        <taxon>Hexamitidae</taxon>
        <taxon>Hexamitinae</taxon>
        <taxon>Hexamita</taxon>
    </lineage>
</organism>
<comment type="caution">
    <text evidence="1">The sequence shown here is derived from an EMBL/GenBank/DDBJ whole genome shotgun (WGS) entry which is preliminary data.</text>
</comment>
<evidence type="ECO:0000313" key="2">
    <source>
        <dbReference type="EMBL" id="CAL5980263.1"/>
    </source>
</evidence>
<dbReference type="EMBL" id="CATOUU010000279">
    <property type="protein sequence ID" value="CAI9923174.1"/>
    <property type="molecule type" value="Genomic_DNA"/>
</dbReference>
<proteinExistence type="predicted"/>
<sequence length="145" mass="16923">MMIIGMCEVGRGRFWLDFQGRVQISTNINRNKKDQVLDITLYCFTKEATIENHILVNFQCTPEPRSLYWSLLFNDPERILWLICGSRNTISVCYQGALTQFNQNARFLFQNMQSIQPNDCFTKSTLTFYGKYLRVVEADPGQCNQ</sequence>
<name>A0AA86NPI2_9EUKA</name>
<dbReference type="EMBL" id="CAXDID020000012">
    <property type="protein sequence ID" value="CAL5980263.1"/>
    <property type="molecule type" value="Genomic_DNA"/>
</dbReference>
<evidence type="ECO:0000313" key="3">
    <source>
        <dbReference type="Proteomes" id="UP001642409"/>
    </source>
</evidence>
<gene>
    <name evidence="1" type="ORF">HINF_LOCUS10819</name>
    <name evidence="2" type="ORF">HINF_LOCUS6085</name>
</gene>
<evidence type="ECO:0000313" key="1">
    <source>
        <dbReference type="EMBL" id="CAI9923174.1"/>
    </source>
</evidence>
<accession>A0AA86NPI2</accession>